<name>A0ABR1ITZ6_9AGAR</name>
<reference evidence="4 5" key="1">
    <citation type="submission" date="2024-01" db="EMBL/GenBank/DDBJ databases">
        <title>A draft genome for the cacao thread blight pathogen Marasmiellus scandens.</title>
        <authorList>
            <person name="Baruah I.K."/>
            <person name="Leung J."/>
            <person name="Bukari Y."/>
            <person name="Amoako-Attah I."/>
            <person name="Meinhardt L.W."/>
            <person name="Bailey B.A."/>
            <person name="Cohen S.P."/>
        </authorList>
    </citation>
    <scope>NUCLEOTIDE SEQUENCE [LARGE SCALE GENOMIC DNA]</scope>
    <source>
        <strain evidence="4 5">GH-19</strain>
    </source>
</reference>
<dbReference type="SMART" id="SM00248">
    <property type="entry name" value="ANK"/>
    <property type="match status" value="6"/>
</dbReference>
<dbReference type="SUPFAM" id="SSF48403">
    <property type="entry name" value="Ankyrin repeat"/>
    <property type="match status" value="1"/>
</dbReference>
<dbReference type="PROSITE" id="PS50297">
    <property type="entry name" value="ANK_REP_REGION"/>
    <property type="match status" value="1"/>
</dbReference>
<evidence type="ECO:0000313" key="4">
    <source>
        <dbReference type="EMBL" id="KAK7440976.1"/>
    </source>
</evidence>
<gene>
    <name evidence="4" type="ORF">VKT23_016753</name>
</gene>
<sequence length="297" mass="33251">MITNRKVIRTETQIANQICKTFEEAKSCEEAEARVKAWLSDPNLTRTHITTIFERAAHFGYTPIVELLIRRGDISDLNGDEGIEAMRHTIFYAGSFPVVQALVKAGYDVNNNISYDGNALRLAVNKNKVDIVKWLLDNGADPLPYPQDDPVYPYSLLILTEAAEKSSPEVISLLVNRGNVPIKHSRALERAAYAGRIENVICLLELGADIDEVADMEMSPMFNNEEKERGEFGNALHVASSEGHLEMVRLLLDKGADPLSKDTRGMTARERARRAGQRQVVALFPESNDSRRFYSTE</sequence>
<evidence type="ECO:0008006" key="6">
    <source>
        <dbReference type="Google" id="ProtNLM"/>
    </source>
</evidence>
<dbReference type="InterPro" id="IPR036770">
    <property type="entry name" value="Ankyrin_rpt-contain_sf"/>
</dbReference>
<dbReference type="Pfam" id="PF12796">
    <property type="entry name" value="Ank_2"/>
    <property type="match status" value="1"/>
</dbReference>
<dbReference type="InterPro" id="IPR002110">
    <property type="entry name" value="Ankyrin_rpt"/>
</dbReference>
<dbReference type="PANTHER" id="PTHR24173">
    <property type="entry name" value="ANKYRIN REPEAT CONTAINING"/>
    <property type="match status" value="1"/>
</dbReference>
<dbReference type="PROSITE" id="PS50088">
    <property type="entry name" value="ANK_REPEAT"/>
    <property type="match status" value="1"/>
</dbReference>
<keyword evidence="5" id="KW-1185">Reference proteome</keyword>
<evidence type="ECO:0000313" key="5">
    <source>
        <dbReference type="Proteomes" id="UP001498398"/>
    </source>
</evidence>
<dbReference type="PANTHER" id="PTHR24173:SF74">
    <property type="entry name" value="ANKYRIN REPEAT DOMAIN-CONTAINING PROTEIN 16"/>
    <property type="match status" value="1"/>
</dbReference>
<evidence type="ECO:0000256" key="3">
    <source>
        <dbReference type="PROSITE-ProRule" id="PRU00023"/>
    </source>
</evidence>
<comment type="caution">
    <text evidence="4">The sequence shown here is derived from an EMBL/GenBank/DDBJ whole genome shotgun (WGS) entry which is preliminary data.</text>
</comment>
<protein>
    <recommendedName>
        <fullName evidence="6">Ankyrin repeat protein</fullName>
    </recommendedName>
</protein>
<proteinExistence type="predicted"/>
<evidence type="ECO:0000256" key="2">
    <source>
        <dbReference type="ARBA" id="ARBA00023043"/>
    </source>
</evidence>
<evidence type="ECO:0000256" key="1">
    <source>
        <dbReference type="ARBA" id="ARBA00022737"/>
    </source>
</evidence>
<dbReference type="Proteomes" id="UP001498398">
    <property type="component" value="Unassembled WGS sequence"/>
</dbReference>
<dbReference type="EMBL" id="JBANRG010000065">
    <property type="protein sequence ID" value="KAK7440976.1"/>
    <property type="molecule type" value="Genomic_DNA"/>
</dbReference>
<accession>A0ABR1ITZ6</accession>
<keyword evidence="2 3" id="KW-0040">ANK repeat</keyword>
<dbReference type="Gene3D" id="1.25.40.20">
    <property type="entry name" value="Ankyrin repeat-containing domain"/>
    <property type="match status" value="2"/>
</dbReference>
<feature type="repeat" description="ANK" evidence="3">
    <location>
        <begin position="231"/>
        <end position="263"/>
    </location>
</feature>
<keyword evidence="1" id="KW-0677">Repeat</keyword>
<dbReference type="Pfam" id="PF00023">
    <property type="entry name" value="Ank"/>
    <property type="match status" value="1"/>
</dbReference>
<organism evidence="4 5">
    <name type="scientific">Marasmiellus scandens</name>
    <dbReference type="NCBI Taxonomy" id="2682957"/>
    <lineage>
        <taxon>Eukaryota</taxon>
        <taxon>Fungi</taxon>
        <taxon>Dikarya</taxon>
        <taxon>Basidiomycota</taxon>
        <taxon>Agaricomycotina</taxon>
        <taxon>Agaricomycetes</taxon>
        <taxon>Agaricomycetidae</taxon>
        <taxon>Agaricales</taxon>
        <taxon>Marasmiineae</taxon>
        <taxon>Omphalotaceae</taxon>
        <taxon>Marasmiellus</taxon>
    </lineage>
</organism>